<dbReference type="AlphaFoldDB" id="E9HH98"/>
<dbReference type="KEGG" id="dpx:DAPPUDRAFT_331129"/>
<protein>
    <submittedName>
        <fullName evidence="3">Uncharacterized protein</fullName>
    </submittedName>
</protein>
<dbReference type="EMBL" id="GL732679">
    <property type="protein sequence ID" value="EFX67366.1"/>
    <property type="molecule type" value="Genomic_DNA"/>
</dbReference>
<dbReference type="EMBL" id="GL732647">
    <property type="protein sequence ID" value="EFX68882.1"/>
    <property type="molecule type" value="Genomic_DNA"/>
</dbReference>
<keyword evidence="4" id="KW-1185">Reference proteome</keyword>
<accession>E9HH98</accession>
<evidence type="ECO:0000313" key="2">
    <source>
        <dbReference type="EMBL" id="EFX67366.1"/>
    </source>
</evidence>
<dbReference type="Proteomes" id="UP000000305">
    <property type="component" value="Unassembled WGS sequence"/>
</dbReference>
<name>E9HH98_DAPPU</name>
<reference evidence="3 4" key="1">
    <citation type="journal article" date="2011" name="Science">
        <title>The ecoresponsive genome of Daphnia pulex.</title>
        <authorList>
            <person name="Colbourne J.K."/>
            <person name="Pfrender M.E."/>
            <person name="Gilbert D."/>
            <person name="Thomas W.K."/>
            <person name="Tucker A."/>
            <person name="Oakley T.H."/>
            <person name="Tokishita S."/>
            <person name="Aerts A."/>
            <person name="Arnold G.J."/>
            <person name="Basu M.K."/>
            <person name="Bauer D.J."/>
            <person name="Caceres C.E."/>
            <person name="Carmel L."/>
            <person name="Casola C."/>
            <person name="Choi J.H."/>
            <person name="Detter J.C."/>
            <person name="Dong Q."/>
            <person name="Dusheyko S."/>
            <person name="Eads B.D."/>
            <person name="Frohlich T."/>
            <person name="Geiler-Samerotte K.A."/>
            <person name="Gerlach D."/>
            <person name="Hatcher P."/>
            <person name="Jogdeo S."/>
            <person name="Krijgsveld J."/>
            <person name="Kriventseva E.V."/>
            <person name="Kultz D."/>
            <person name="Laforsch C."/>
            <person name="Lindquist E."/>
            <person name="Lopez J."/>
            <person name="Manak J.R."/>
            <person name="Muller J."/>
            <person name="Pangilinan J."/>
            <person name="Patwardhan R.P."/>
            <person name="Pitluck S."/>
            <person name="Pritham E.J."/>
            <person name="Rechtsteiner A."/>
            <person name="Rho M."/>
            <person name="Rogozin I.B."/>
            <person name="Sakarya O."/>
            <person name="Salamov A."/>
            <person name="Schaack S."/>
            <person name="Shapiro H."/>
            <person name="Shiga Y."/>
            <person name="Skalitzky C."/>
            <person name="Smith Z."/>
            <person name="Souvorov A."/>
            <person name="Sung W."/>
            <person name="Tang Z."/>
            <person name="Tsuchiya D."/>
            <person name="Tu H."/>
            <person name="Vos H."/>
            <person name="Wang M."/>
            <person name="Wolf Y.I."/>
            <person name="Yamagata H."/>
            <person name="Yamada T."/>
            <person name="Ye Y."/>
            <person name="Shaw J.R."/>
            <person name="Andrews J."/>
            <person name="Crease T.J."/>
            <person name="Tang H."/>
            <person name="Lucas S.M."/>
            <person name="Robertson H.M."/>
            <person name="Bork P."/>
            <person name="Koonin E.V."/>
            <person name="Zdobnov E.M."/>
            <person name="Grigoriev I.V."/>
            <person name="Lynch M."/>
            <person name="Boore J.L."/>
        </authorList>
    </citation>
    <scope>NUCLEOTIDE SEQUENCE [LARGE SCALE GENOMIC DNA]</scope>
</reference>
<sequence length="87" mass="9824">MLQTQEAEVLAKKEELGNFRGEKVGIMLEKILEEAFLQIIQMKDKIIMPFLYSKMIKGGTLGGGSFSSQKSRIMDSSKETRQKIPTL</sequence>
<proteinExistence type="predicted"/>
<feature type="compositionally biased region" description="Basic and acidic residues" evidence="1">
    <location>
        <begin position="72"/>
        <end position="87"/>
    </location>
</feature>
<feature type="region of interest" description="Disordered" evidence="1">
    <location>
        <begin position="60"/>
        <end position="87"/>
    </location>
</feature>
<evidence type="ECO:0000313" key="3">
    <source>
        <dbReference type="EMBL" id="EFX68882.1"/>
    </source>
</evidence>
<dbReference type="HOGENOM" id="CLU_2485578_0_0_1"/>
<evidence type="ECO:0000256" key="1">
    <source>
        <dbReference type="SAM" id="MobiDB-lite"/>
    </source>
</evidence>
<evidence type="ECO:0000313" key="4">
    <source>
        <dbReference type="Proteomes" id="UP000000305"/>
    </source>
</evidence>
<organism evidence="3 4">
    <name type="scientific">Daphnia pulex</name>
    <name type="common">Water flea</name>
    <dbReference type="NCBI Taxonomy" id="6669"/>
    <lineage>
        <taxon>Eukaryota</taxon>
        <taxon>Metazoa</taxon>
        <taxon>Ecdysozoa</taxon>
        <taxon>Arthropoda</taxon>
        <taxon>Crustacea</taxon>
        <taxon>Branchiopoda</taxon>
        <taxon>Diplostraca</taxon>
        <taxon>Cladocera</taxon>
        <taxon>Anomopoda</taxon>
        <taxon>Daphniidae</taxon>
        <taxon>Daphnia</taxon>
    </lineage>
</organism>
<gene>
    <name evidence="3" type="ORF">DAPPUDRAFT_329658</name>
    <name evidence="2" type="ORF">DAPPUDRAFT_331129</name>
</gene>
<dbReference type="KEGG" id="dpx:DAPPUDRAFT_329658"/>